<protein>
    <submittedName>
        <fullName evidence="5">Fe-S cluster assembly ATPase SufC</fullName>
    </submittedName>
</protein>
<comment type="caution">
    <text evidence="5">The sequence shown here is derived from an EMBL/GenBank/DDBJ whole genome shotgun (WGS) entry which is preliminary data.</text>
</comment>
<comment type="similarity">
    <text evidence="1">Belongs to the ABC transporter superfamily. Ycf16 family.</text>
</comment>
<evidence type="ECO:0000256" key="1">
    <source>
        <dbReference type="ARBA" id="ARBA00006216"/>
    </source>
</evidence>
<dbReference type="EMBL" id="MHMQ01000032">
    <property type="protein sequence ID" value="OGZ29827.1"/>
    <property type="molecule type" value="Genomic_DNA"/>
</dbReference>
<evidence type="ECO:0000259" key="4">
    <source>
        <dbReference type="PROSITE" id="PS50893"/>
    </source>
</evidence>
<feature type="domain" description="ABC transporter" evidence="4">
    <location>
        <begin position="5"/>
        <end position="240"/>
    </location>
</feature>
<name>A0A1G2EVS4_9BACT</name>
<dbReference type="PANTHER" id="PTHR43204:SF1">
    <property type="entry name" value="ABC TRANSPORTER I FAMILY MEMBER 6, CHLOROPLASTIC"/>
    <property type="match status" value="1"/>
</dbReference>
<sequence>MAELLEIKNLSSSVDGKNVLNGVDLEVGGGEAHVIMGPNGSGKSTLALCVMGHPAHKIKNGDIFFAGQKLNNLKTDERARLGIFLGFQNPLALEGVSFFSLMQAAKNSQDVFGLRDEIAQKFSNLGLSDDFIMRPVNDGASGGERKKLELAQSQMLLPKLAIFDEIDTGLDVDALKKIGEEISEFKNNGTAVVLITHYQRILKYVRPNKVHIMMDGKIVKSGNADLAERIGKSGYSYLKCPIQN</sequence>
<dbReference type="NCBIfam" id="TIGR01978">
    <property type="entry name" value="sufC"/>
    <property type="match status" value="1"/>
</dbReference>
<dbReference type="PROSITE" id="PS50893">
    <property type="entry name" value="ABC_TRANSPORTER_2"/>
    <property type="match status" value="1"/>
</dbReference>
<evidence type="ECO:0000313" key="5">
    <source>
        <dbReference type="EMBL" id="OGZ29827.1"/>
    </source>
</evidence>
<keyword evidence="2" id="KW-0547">Nucleotide-binding</keyword>
<dbReference type="GO" id="GO:0005524">
    <property type="term" value="F:ATP binding"/>
    <property type="evidence" value="ECO:0007669"/>
    <property type="project" value="UniProtKB-KW"/>
</dbReference>
<dbReference type="InterPro" id="IPR003439">
    <property type="entry name" value="ABC_transporter-like_ATP-bd"/>
</dbReference>
<dbReference type="Pfam" id="PF00005">
    <property type="entry name" value="ABC_tran"/>
    <property type="match status" value="1"/>
</dbReference>
<gene>
    <name evidence="5" type="ORF">A2931_00495</name>
</gene>
<proteinExistence type="inferred from homology"/>
<dbReference type="SUPFAM" id="SSF52540">
    <property type="entry name" value="P-loop containing nucleoside triphosphate hydrolases"/>
    <property type="match status" value="1"/>
</dbReference>
<dbReference type="AlphaFoldDB" id="A0A1G2EVS4"/>
<evidence type="ECO:0000256" key="3">
    <source>
        <dbReference type="ARBA" id="ARBA00022840"/>
    </source>
</evidence>
<dbReference type="PANTHER" id="PTHR43204">
    <property type="entry name" value="ABC TRANSPORTER I FAMILY MEMBER 6, CHLOROPLASTIC"/>
    <property type="match status" value="1"/>
</dbReference>
<evidence type="ECO:0000256" key="2">
    <source>
        <dbReference type="ARBA" id="ARBA00022741"/>
    </source>
</evidence>
<organism evidence="5 6">
    <name type="scientific">Candidatus Niyogibacteria bacterium RIFCSPLOWO2_01_FULL_45_48</name>
    <dbReference type="NCBI Taxonomy" id="1801724"/>
    <lineage>
        <taxon>Bacteria</taxon>
        <taxon>Candidatus Niyogiibacteriota</taxon>
    </lineage>
</organism>
<evidence type="ECO:0000313" key="6">
    <source>
        <dbReference type="Proteomes" id="UP000177486"/>
    </source>
</evidence>
<dbReference type="InterPro" id="IPR027417">
    <property type="entry name" value="P-loop_NTPase"/>
</dbReference>
<dbReference type="Proteomes" id="UP000177486">
    <property type="component" value="Unassembled WGS sequence"/>
</dbReference>
<reference evidence="5 6" key="1">
    <citation type="journal article" date="2016" name="Nat. Commun.">
        <title>Thousands of microbial genomes shed light on interconnected biogeochemical processes in an aquifer system.</title>
        <authorList>
            <person name="Anantharaman K."/>
            <person name="Brown C.T."/>
            <person name="Hug L.A."/>
            <person name="Sharon I."/>
            <person name="Castelle C.J."/>
            <person name="Probst A.J."/>
            <person name="Thomas B.C."/>
            <person name="Singh A."/>
            <person name="Wilkins M.J."/>
            <person name="Karaoz U."/>
            <person name="Brodie E.L."/>
            <person name="Williams K.H."/>
            <person name="Hubbard S.S."/>
            <person name="Banfield J.F."/>
        </authorList>
    </citation>
    <scope>NUCLEOTIDE SEQUENCE [LARGE SCALE GENOMIC DNA]</scope>
</reference>
<dbReference type="Gene3D" id="3.40.50.300">
    <property type="entry name" value="P-loop containing nucleotide triphosphate hydrolases"/>
    <property type="match status" value="1"/>
</dbReference>
<dbReference type="GO" id="GO:0016887">
    <property type="term" value="F:ATP hydrolysis activity"/>
    <property type="evidence" value="ECO:0007669"/>
    <property type="project" value="InterPro"/>
</dbReference>
<dbReference type="InterPro" id="IPR010230">
    <property type="entry name" value="FeS-cluster_ATPase_SufC"/>
</dbReference>
<dbReference type="CDD" id="cd03217">
    <property type="entry name" value="ABC_FeS_Assembly"/>
    <property type="match status" value="1"/>
</dbReference>
<accession>A0A1G2EVS4</accession>
<keyword evidence="3" id="KW-0067">ATP-binding</keyword>